<dbReference type="Gene3D" id="1.25.40.10">
    <property type="entry name" value="Tetratricopeptide repeat domain"/>
    <property type="match status" value="1"/>
</dbReference>
<dbReference type="SUPFAM" id="SSF52540">
    <property type="entry name" value="P-loop containing nucleoside triphosphate hydrolases"/>
    <property type="match status" value="1"/>
</dbReference>
<proteinExistence type="predicted"/>
<accession>A0A0A0JU23</accession>
<evidence type="ECO:0000313" key="1">
    <source>
        <dbReference type="EMBL" id="KGN40209.1"/>
    </source>
</evidence>
<dbReference type="PRINTS" id="PR00364">
    <property type="entry name" value="DISEASERSIST"/>
</dbReference>
<sequence length="691" mass="73779">MTSGPGALPAAATPLLGRDEDVAAVFELLADPSVRLVTLTGTGGIGKSRLAMAVAERIAPTMTDAAAFVPLADVLDDSLMLPQIVRALAFDGAARRRDDLLVSLAPLEVLLVLDNVEHLPGSPGVVADLLLGCPRMTLLVTSRAPLRIRGETEYTVLPLRLPALGATEVSAVLDSPAASLLMDRGRAVRRDLVLRSDDAPAVAGICHRVAGLPLALEIAAAGLRVMDPAALLVHLDEVLAQGGPVDLPVRQRTMRATLDWSYGLLDHSDQKAFRRASAFVGGFTLEAAHAVLGVDDILGAVERLTARSLFSTASSPDAVLRYGMLEPVAQYAASLLAGQEEVAARWAHAQFFVHQAEELERALMGGEQVQALDRFDTEESNLWSALEWAVAAGEADLAGRFSWALFMFWWVRGQRGRGGRLIERVLDLDLSDMHRARALHAAAALAEPGTVAAERVERLYLASAADAERCGDRGVEAASALGAGLVALGTGDLATAVHRLHRGLAAAQQAGQWGEWPAALAHCWLAAAKRFQGDPEQSVVVYSLQALESTRRRSDVLSESIALYNLGQAELALGHDNEARQHLIEGVRVCLQTRDAGNLSYLLDALAAVEHRAGGRERVVTLLGAAEALREDVGSSVYSWYAPDLVMRDRIVAEARERLDERAYARAFDAGRSLSLDGAVELAARSPQPPT</sequence>
<dbReference type="SUPFAM" id="SSF48452">
    <property type="entry name" value="TPR-like"/>
    <property type="match status" value="1"/>
</dbReference>
<name>A0A0A0JU23_9MICO</name>
<dbReference type="STRING" id="1385519.N801_16205"/>
<dbReference type="PANTHER" id="PTHR47691:SF3">
    <property type="entry name" value="HTH-TYPE TRANSCRIPTIONAL REGULATOR RV0890C-RELATED"/>
    <property type="match status" value="1"/>
</dbReference>
<reference evidence="1 2" key="1">
    <citation type="submission" date="2013-08" db="EMBL/GenBank/DDBJ databases">
        <title>The genome sequence of Knoellia aerolata.</title>
        <authorList>
            <person name="Zhu W."/>
            <person name="Wang G."/>
        </authorList>
    </citation>
    <scope>NUCLEOTIDE SEQUENCE [LARGE SCALE GENOMIC DNA]</scope>
    <source>
        <strain evidence="1 2">DSM 18566</strain>
    </source>
</reference>
<protein>
    <recommendedName>
        <fullName evidence="3">NB-ARC domain-containing protein</fullName>
    </recommendedName>
</protein>
<keyword evidence="2" id="KW-1185">Reference proteome</keyword>
<evidence type="ECO:0000313" key="2">
    <source>
        <dbReference type="Proteomes" id="UP000030013"/>
    </source>
</evidence>
<comment type="caution">
    <text evidence="1">The sequence shown here is derived from an EMBL/GenBank/DDBJ whole genome shotgun (WGS) entry which is preliminary data.</text>
</comment>
<dbReference type="EMBL" id="AVPL01000049">
    <property type="protein sequence ID" value="KGN40209.1"/>
    <property type="molecule type" value="Genomic_DNA"/>
</dbReference>
<evidence type="ECO:0008006" key="3">
    <source>
        <dbReference type="Google" id="ProtNLM"/>
    </source>
</evidence>
<dbReference type="AlphaFoldDB" id="A0A0A0JU23"/>
<dbReference type="eggNOG" id="COG3903">
    <property type="taxonomic scope" value="Bacteria"/>
</dbReference>
<dbReference type="InterPro" id="IPR011990">
    <property type="entry name" value="TPR-like_helical_dom_sf"/>
</dbReference>
<dbReference type="InterPro" id="IPR027417">
    <property type="entry name" value="P-loop_NTPase"/>
</dbReference>
<dbReference type="Proteomes" id="UP000030013">
    <property type="component" value="Unassembled WGS sequence"/>
</dbReference>
<gene>
    <name evidence="1" type="ORF">N801_16205</name>
</gene>
<dbReference type="PANTHER" id="PTHR47691">
    <property type="entry name" value="REGULATOR-RELATED"/>
    <property type="match status" value="1"/>
</dbReference>
<organism evidence="1 2">
    <name type="scientific">Knoellia aerolata DSM 18566</name>
    <dbReference type="NCBI Taxonomy" id="1385519"/>
    <lineage>
        <taxon>Bacteria</taxon>
        <taxon>Bacillati</taxon>
        <taxon>Actinomycetota</taxon>
        <taxon>Actinomycetes</taxon>
        <taxon>Micrococcales</taxon>
        <taxon>Intrasporangiaceae</taxon>
        <taxon>Knoellia</taxon>
    </lineage>
</organism>
<dbReference type="Gene3D" id="3.40.50.300">
    <property type="entry name" value="P-loop containing nucleotide triphosphate hydrolases"/>
    <property type="match status" value="1"/>
</dbReference>